<dbReference type="EMBL" id="SOQW01000001">
    <property type="protein sequence ID" value="TDX94799.1"/>
    <property type="molecule type" value="Genomic_DNA"/>
</dbReference>
<dbReference type="Proteomes" id="UP000269375">
    <property type="component" value="Unassembled WGS sequence"/>
</dbReference>
<evidence type="ECO:0000313" key="1">
    <source>
        <dbReference type="EMBL" id="ROI00243.1"/>
    </source>
</evidence>
<protein>
    <recommendedName>
        <fullName evidence="5">C1q domain-containing protein</fullName>
    </recommendedName>
</protein>
<comment type="caution">
    <text evidence="1">The sequence shown here is derived from an EMBL/GenBank/DDBJ whole genome shotgun (WGS) entry which is preliminary data.</text>
</comment>
<evidence type="ECO:0000313" key="2">
    <source>
        <dbReference type="EMBL" id="TDX94799.1"/>
    </source>
</evidence>
<sequence>MIAIEGQMGIGTANPHPSSLLELSSDNKALLLPRVSLTSTLDVSTIVNPVKGLLVYNLSDSGSGSTSVYKDLIYLYNGASWQVLMDYKLSLGTINQPVLYSRGRKTTTTSCTGLSGENFNLDIRDSNMGPNGSIVADKAGFYKFTVRIVQYFQLEFGPLLYTPAGAFSYNFRGAAGYQDRVTTTSGMIYLQANQASGNMFWGLGGSNTCNSTHRIKEQEVIWTYLGDL</sequence>
<keyword evidence="4" id="KW-1185">Reference proteome</keyword>
<reference evidence="2 4" key="2">
    <citation type="submission" date="2019-03" db="EMBL/GenBank/DDBJ databases">
        <title>Genomic Encyclopedia of Archaeal and Bacterial Type Strains, Phase II (KMG-II): from individual species to whole genera.</title>
        <authorList>
            <person name="Goeker M."/>
        </authorList>
    </citation>
    <scope>NUCLEOTIDE SEQUENCE [LARGE SCALE GENOMIC DNA]</scope>
    <source>
        <strain evidence="2 4">DSM 15235</strain>
    </source>
</reference>
<organism evidence="1 3">
    <name type="scientific">Chryseobacterium daecheongense</name>
    <dbReference type="NCBI Taxonomy" id="192389"/>
    <lineage>
        <taxon>Bacteria</taxon>
        <taxon>Pseudomonadati</taxon>
        <taxon>Bacteroidota</taxon>
        <taxon>Flavobacteriia</taxon>
        <taxon>Flavobacteriales</taxon>
        <taxon>Weeksellaceae</taxon>
        <taxon>Chryseobacterium group</taxon>
        <taxon>Chryseobacterium</taxon>
    </lineage>
</organism>
<dbReference type="Proteomes" id="UP000295709">
    <property type="component" value="Unassembled WGS sequence"/>
</dbReference>
<dbReference type="AlphaFoldDB" id="A0A3N0W5E4"/>
<proteinExistence type="predicted"/>
<reference evidence="1" key="1">
    <citation type="submission" date="2018-11" db="EMBL/GenBank/DDBJ databases">
        <title>Proposal to divide the Flavobacteriaceae and reorganize its genera based on Amino Acid Identity values calculated from whole genome sequences.</title>
        <authorList>
            <person name="Nicholson A.C."/>
            <person name="Gulvik C.A."/>
            <person name="Whitney A.M."/>
            <person name="Humrighouse B.W."/>
            <person name="Bell M."/>
            <person name="Holmes B."/>
            <person name="Steigerwalt A."/>
            <person name="Villarma A."/>
            <person name="Sheth M."/>
            <person name="Batra D."/>
            <person name="Pryor J."/>
            <person name="Bernardet J.-F."/>
            <person name="Hugo C."/>
            <person name="Kampfer P."/>
            <person name="Newman J."/>
            <person name="Mcquiston J.R."/>
        </authorList>
    </citation>
    <scope>NUCLEOTIDE SEQUENCE</scope>
    <source>
        <strain evidence="1">DSM 15235</strain>
    </source>
</reference>
<dbReference type="EMBL" id="RJTX01000001">
    <property type="protein sequence ID" value="ROI00243.1"/>
    <property type="molecule type" value="Genomic_DNA"/>
</dbReference>
<evidence type="ECO:0000313" key="4">
    <source>
        <dbReference type="Proteomes" id="UP000295709"/>
    </source>
</evidence>
<name>A0A3N0W5E4_9FLAO</name>
<evidence type="ECO:0000313" key="3">
    <source>
        <dbReference type="Proteomes" id="UP000269375"/>
    </source>
</evidence>
<accession>A0A3N0W5E4</accession>
<evidence type="ECO:0008006" key="5">
    <source>
        <dbReference type="Google" id="ProtNLM"/>
    </source>
</evidence>
<gene>
    <name evidence="2" type="ORF">BCF50_0570</name>
    <name evidence="1" type="ORF">EGI05_04990</name>
</gene>